<dbReference type="SUPFAM" id="SSF51905">
    <property type="entry name" value="FAD/NAD(P)-binding domain"/>
    <property type="match status" value="2"/>
</dbReference>
<evidence type="ECO:0000256" key="4">
    <source>
        <dbReference type="ARBA" id="ARBA00022827"/>
    </source>
</evidence>
<comment type="similarity">
    <text evidence="1">Belongs to the FMO family.</text>
</comment>
<keyword evidence="8" id="KW-1185">Reference proteome</keyword>
<organism evidence="7 8">
    <name type="scientific">Actinokineospora guangxiensis</name>
    <dbReference type="NCBI Taxonomy" id="1490288"/>
    <lineage>
        <taxon>Bacteria</taxon>
        <taxon>Bacillati</taxon>
        <taxon>Actinomycetota</taxon>
        <taxon>Actinomycetes</taxon>
        <taxon>Pseudonocardiales</taxon>
        <taxon>Pseudonocardiaceae</taxon>
        <taxon>Actinokineospora</taxon>
    </lineage>
</organism>
<dbReference type="PRINTS" id="PR00370">
    <property type="entry name" value="FMOXYGENASE"/>
</dbReference>
<dbReference type="Pfam" id="PF00743">
    <property type="entry name" value="FMO-like"/>
    <property type="match status" value="1"/>
</dbReference>
<evidence type="ECO:0000313" key="8">
    <source>
        <dbReference type="Proteomes" id="UP001596157"/>
    </source>
</evidence>
<keyword evidence="6" id="KW-0560">Oxidoreductase</keyword>
<dbReference type="InterPro" id="IPR036188">
    <property type="entry name" value="FAD/NAD-bd_sf"/>
</dbReference>
<dbReference type="InterPro" id="IPR050346">
    <property type="entry name" value="FMO-like"/>
</dbReference>
<comment type="similarity">
    <text evidence="2">Belongs to the FAD-binding monooxygenase family.</text>
</comment>
<keyword evidence="3" id="KW-0285">Flavoprotein</keyword>
<evidence type="ECO:0000313" key="7">
    <source>
        <dbReference type="EMBL" id="MFC5285739.1"/>
    </source>
</evidence>
<dbReference type="Proteomes" id="UP001596157">
    <property type="component" value="Unassembled WGS sequence"/>
</dbReference>
<evidence type="ECO:0000256" key="3">
    <source>
        <dbReference type="ARBA" id="ARBA00022630"/>
    </source>
</evidence>
<accession>A0ABW0EIL0</accession>
<evidence type="ECO:0000256" key="5">
    <source>
        <dbReference type="ARBA" id="ARBA00022857"/>
    </source>
</evidence>
<evidence type="ECO:0000256" key="1">
    <source>
        <dbReference type="ARBA" id="ARBA00009183"/>
    </source>
</evidence>
<evidence type="ECO:0000256" key="2">
    <source>
        <dbReference type="ARBA" id="ARBA00010139"/>
    </source>
</evidence>
<dbReference type="RefSeq" id="WP_378242960.1">
    <property type="nucleotide sequence ID" value="NZ_JBHSKF010000001.1"/>
</dbReference>
<dbReference type="PANTHER" id="PTHR23023">
    <property type="entry name" value="DIMETHYLANILINE MONOOXYGENASE"/>
    <property type="match status" value="1"/>
</dbReference>
<gene>
    <name evidence="7" type="ORF">ACFPM7_01630</name>
</gene>
<evidence type="ECO:0000256" key="6">
    <source>
        <dbReference type="ARBA" id="ARBA00023002"/>
    </source>
</evidence>
<dbReference type="Gene3D" id="3.50.50.60">
    <property type="entry name" value="FAD/NAD(P)-binding domain"/>
    <property type="match status" value="1"/>
</dbReference>
<dbReference type="InterPro" id="IPR020946">
    <property type="entry name" value="Flavin_mOase-like"/>
</dbReference>
<keyword evidence="4" id="KW-0274">FAD</keyword>
<protein>
    <submittedName>
        <fullName evidence="7">NAD(P)-binding domain-containing protein</fullName>
    </submittedName>
</protein>
<proteinExistence type="inferred from homology"/>
<comment type="caution">
    <text evidence="7">The sequence shown here is derived from an EMBL/GenBank/DDBJ whole genome shotgun (WGS) entry which is preliminary data.</text>
</comment>
<name>A0ABW0EIL0_9PSEU</name>
<sequence>MRIAVIGAGPAGLTSAKQALADGHDVVVLEKHTDVGGIWNPATGGAYPSVRMQTSRMAFPFTDFAPLTPTDFPTLAEVHAYLRAYAEHFGVLARVRFGAEVVGVSKVDGRWRVATASGVEEFDAVMVASGELWRPRVPASLPEGVLTAKDYRAPEPFAGKRVLVVGGGVSGADIAAELAGAAASVDWSIRGRQLFLPRYCGRSFNDALFSYAGRVALEDMPYRDYLAWLEQLMPEYMRAYRATGLLPEDGFHGAVHVNEKIIPLVHRRAVTPRPAFAAFGGKTGAVEFADGTVEDYDSVIFCTGYEMPDYEFLDGFRREDLYEHHFHRIDPTLAVINTPVDTEAFGTACPYFEAIAGWVLAVWAGRARLPGVRERSGWCAENMAALSDKRYLDCWLETIRFRALSGDLPDPATDFAEYWTVVAGVVAPANLRTPVPARAAHDLEVDVTGVRRRVLAGLPERARDVLLARAQITPADHAAAALVAPDRVLDPALPYRQRARVGSRR</sequence>
<reference evidence="8" key="1">
    <citation type="journal article" date="2019" name="Int. J. Syst. Evol. Microbiol.">
        <title>The Global Catalogue of Microorganisms (GCM) 10K type strain sequencing project: providing services to taxonomists for standard genome sequencing and annotation.</title>
        <authorList>
            <consortium name="The Broad Institute Genomics Platform"/>
            <consortium name="The Broad Institute Genome Sequencing Center for Infectious Disease"/>
            <person name="Wu L."/>
            <person name="Ma J."/>
        </authorList>
    </citation>
    <scope>NUCLEOTIDE SEQUENCE [LARGE SCALE GENOMIC DNA]</scope>
    <source>
        <strain evidence="8">CCUG 59778</strain>
    </source>
</reference>
<dbReference type="InterPro" id="IPR000960">
    <property type="entry name" value="Flavin_mOase"/>
</dbReference>
<dbReference type="PROSITE" id="PS50276">
    <property type="entry name" value="PANCREATIC_HORMONE_2"/>
    <property type="match status" value="1"/>
</dbReference>
<dbReference type="EMBL" id="JBHSKF010000001">
    <property type="protein sequence ID" value="MFC5285739.1"/>
    <property type="molecule type" value="Genomic_DNA"/>
</dbReference>
<keyword evidence="5" id="KW-0521">NADP</keyword>